<dbReference type="InterPro" id="IPR021838">
    <property type="entry name" value="DUF3431"/>
</dbReference>
<keyword evidence="4" id="KW-1185">Reference proteome</keyword>
<sequence length="663" mass="76592">MSPNMSKIVLFLLFQTVIIVLFYMMYSLHTSANDRALETNTVDTTPSNNIVSKTTNTPAPTTTSAVTTTTATAAKPDNLISWKCPADPKYAEVFEPDMYKMVVEDHSDKDKWIQVAYSGHYPEPEKFVAFWKYSIHSLLWERTSPVRVHIFGNAEMRPQDIAASVNRCNYLNFEVVGHVYDNKDVNAHYVKLLFPSILGKWNGGVVKKVIHVDLDTVFYKDLMEMWNTFDEFDDKQAVGIVPEFNRMYAKEDNGRYHQNQQCVLGLPDRGQHGFNSGVLMMRIDRVNAITDPEKALSTLKSQLESKGCALSMADQDVFNVFLYRSPELFKPVSFGYNMQYVCVGYLDVDCLNYTIPTDQVVIGHWNGGVKGSPFLRQVRNVYENLDTAQLDLQYMTSELKRFMRWKTTEQLTTHRYIKFNPEWPPKNATRDASGKKRYHIIINKYKYDISWLNNSLISDIPATIYDAGTIDFGRVKAPRDNTKIYAVPNPGNSQECPSYLRFIIENYDNLPDVTFFLHDSPFNHSPNILQFIRNVIEKCPRMKWIHLNPQVLKLDTSDGTRPLIAKYPFVQEAIPIAGEKGWCVYCCAQFAVSKETILRHPKEFYYSLLLLTIDLKDCSYLEHRWHVIWGDPPCMDHYYDYKDYNTRPLDAPFPFDHPVCKGE</sequence>
<dbReference type="SUPFAM" id="SSF53448">
    <property type="entry name" value="Nucleotide-diphospho-sugar transferases"/>
    <property type="match status" value="1"/>
</dbReference>
<dbReference type="Proteomes" id="UP001431209">
    <property type="component" value="Unassembled WGS sequence"/>
</dbReference>
<keyword evidence="2" id="KW-0812">Transmembrane</keyword>
<dbReference type="EMBL" id="JAOPGA020000617">
    <property type="protein sequence ID" value="KAL0479982.1"/>
    <property type="molecule type" value="Genomic_DNA"/>
</dbReference>
<dbReference type="AlphaFoldDB" id="A0AAW2YS65"/>
<evidence type="ECO:0000313" key="4">
    <source>
        <dbReference type="Proteomes" id="UP001431209"/>
    </source>
</evidence>
<gene>
    <name evidence="3" type="ORF">AKO1_007339</name>
</gene>
<dbReference type="InterPro" id="IPR002495">
    <property type="entry name" value="Glyco_trans_8"/>
</dbReference>
<evidence type="ECO:0008006" key="5">
    <source>
        <dbReference type="Google" id="ProtNLM"/>
    </source>
</evidence>
<dbReference type="PANTHER" id="PTHR37490:SF1">
    <property type="entry name" value="GLYCOSYLTRANSFERASE 2-LIKE DOMAIN-CONTAINING PROTEIN"/>
    <property type="match status" value="1"/>
</dbReference>
<dbReference type="InterPro" id="IPR029044">
    <property type="entry name" value="Nucleotide-diphossugar_trans"/>
</dbReference>
<evidence type="ECO:0000256" key="2">
    <source>
        <dbReference type="SAM" id="Phobius"/>
    </source>
</evidence>
<dbReference type="Pfam" id="PF01501">
    <property type="entry name" value="Glyco_transf_8"/>
    <property type="match status" value="1"/>
</dbReference>
<reference evidence="3 4" key="1">
    <citation type="submission" date="2024-03" db="EMBL/GenBank/DDBJ databases">
        <title>The Acrasis kona genome and developmental transcriptomes reveal deep origins of eukaryotic multicellular pathways.</title>
        <authorList>
            <person name="Sheikh S."/>
            <person name="Fu C.-J."/>
            <person name="Brown M.W."/>
            <person name="Baldauf S.L."/>
        </authorList>
    </citation>
    <scope>NUCLEOTIDE SEQUENCE [LARGE SCALE GENOMIC DNA]</scope>
    <source>
        <strain evidence="3 4">ATCC MYA-3509</strain>
    </source>
</reference>
<keyword evidence="2" id="KW-1133">Transmembrane helix</keyword>
<dbReference type="PANTHER" id="PTHR37490">
    <property type="entry name" value="EXPRESSED PROTEIN"/>
    <property type="match status" value="1"/>
</dbReference>
<dbReference type="GO" id="GO:0016757">
    <property type="term" value="F:glycosyltransferase activity"/>
    <property type="evidence" value="ECO:0007669"/>
    <property type="project" value="InterPro"/>
</dbReference>
<feature type="transmembrane region" description="Helical" evidence="2">
    <location>
        <begin position="7"/>
        <end position="26"/>
    </location>
</feature>
<evidence type="ECO:0000313" key="3">
    <source>
        <dbReference type="EMBL" id="KAL0479982.1"/>
    </source>
</evidence>
<keyword evidence="2" id="KW-0472">Membrane</keyword>
<dbReference type="Pfam" id="PF11913">
    <property type="entry name" value="DUF3431"/>
    <property type="match status" value="2"/>
</dbReference>
<feature type="compositionally biased region" description="Polar residues" evidence="1">
    <location>
        <begin position="39"/>
        <end position="50"/>
    </location>
</feature>
<dbReference type="Gene3D" id="3.90.550.10">
    <property type="entry name" value="Spore Coat Polysaccharide Biosynthesis Protein SpsA, Chain A"/>
    <property type="match status" value="1"/>
</dbReference>
<organism evidence="3 4">
    <name type="scientific">Acrasis kona</name>
    <dbReference type="NCBI Taxonomy" id="1008807"/>
    <lineage>
        <taxon>Eukaryota</taxon>
        <taxon>Discoba</taxon>
        <taxon>Heterolobosea</taxon>
        <taxon>Tetramitia</taxon>
        <taxon>Eutetramitia</taxon>
        <taxon>Acrasidae</taxon>
        <taxon>Acrasis</taxon>
    </lineage>
</organism>
<accession>A0AAW2YS65</accession>
<protein>
    <recommendedName>
        <fullName evidence="5">Glycosyltransferase</fullName>
    </recommendedName>
</protein>
<feature type="compositionally biased region" description="Low complexity" evidence="1">
    <location>
        <begin position="51"/>
        <end position="67"/>
    </location>
</feature>
<proteinExistence type="predicted"/>
<feature type="region of interest" description="Disordered" evidence="1">
    <location>
        <begin position="39"/>
        <end position="67"/>
    </location>
</feature>
<comment type="caution">
    <text evidence="3">The sequence shown here is derived from an EMBL/GenBank/DDBJ whole genome shotgun (WGS) entry which is preliminary data.</text>
</comment>
<name>A0AAW2YS65_9EUKA</name>
<evidence type="ECO:0000256" key="1">
    <source>
        <dbReference type="SAM" id="MobiDB-lite"/>
    </source>
</evidence>